<protein>
    <recommendedName>
        <fullName evidence="2">Bacterial alpha-L-rhamnosidase N-terminal domain-containing protein</fullName>
    </recommendedName>
</protein>
<dbReference type="OrthoDB" id="10036721at2759"/>
<keyword evidence="4" id="KW-1185">Reference proteome</keyword>
<reference evidence="3" key="1">
    <citation type="submission" date="2020-05" db="EMBL/GenBank/DDBJ databases">
        <title>Mycena genomes resolve the evolution of fungal bioluminescence.</title>
        <authorList>
            <person name="Tsai I.J."/>
        </authorList>
    </citation>
    <scope>NUCLEOTIDE SEQUENCE</scope>
    <source>
        <strain evidence="3">110903Hualien_Pintung</strain>
    </source>
</reference>
<comment type="caution">
    <text evidence="3">The sequence shown here is derived from an EMBL/GenBank/DDBJ whole genome shotgun (WGS) entry which is preliminary data.</text>
</comment>
<organism evidence="3 4">
    <name type="scientific">Mycena chlorophos</name>
    <name type="common">Agaric fungus</name>
    <name type="synonym">Agaricus chlorophos</name>
    <dbReference type="NCBI Taxonomy" id="658473"/>
    <lineage>
        <taxon>Eukaryota</taxon>
        <taxon>Fungi</taxon>
        <taxon>Dikarya</taxon>
        <taxon>Basidiomycota</taxon>
        <taxon>Agaricomycotina</taxon>
        <taxon>Agaricomycetes</taxon>
        <taxon>Agaricomycetidae</taxon>
        <taxon>Agaricales</taxon>
        <taxon>Marasmiineae</taxon>
        <taxon>Mycenaceae</taxon>
        <taxon>Mycena</taxon>
    </lineage>
</organism>
<feature type="region of interest" description="Disordered" evidence="1">
    <location>
        <begin position="229"/>
        <end position="250"/>
    </location>
</feature>
<dbReference type="Proteomes" id="UP000613580">
    <property type="component" value="Unassembled WGS sequence"/>
</dbReference>
<proteinExistence type="predicted"/>
<evidence type="ECO:0000313" key="3">
    <source>
        <dbReference type="EMBL" id="KAF7299883.1"/>
    </source>
</evidence>
<evidence type="ECO:0000256" key="1">
    <source>
        <dbReference type="SAM" id="MobiDB-lite"/>
    </source>
</evidence>
<gene>
    <name evidence="3" type="ORF">HMN09_00995500</name>
</gene>
<dbReference type="EMBL" id="JACAZE010000014">
    <property type="protein sequence ID" value="KAF7299883.1"/>
    <property type="molecule type" value="Genomic_DNA"/>
</dbReference>
<feature type="domain" description="Bacterial alpha-L-rhamnosidase N-terminal" evidence="2">
    <location>
        <begin position="94"/>
        <end position="144"/>
    </location>
</feature>
<dbReference type="InterPro" id="IPR013737">
    <property type="entry name" value="Bac_rhamnosid_N"/>
</dbReference>
<sequence>MKQLYTPFANSGTGDKIELNQEEAMLIIRRLHKVLRPFLLRRLKKERVAGQVRGSDQGPDQCAAEPDVQADEEAQDDCGWVDAEWESRVRNIAARVFYAAGVYTVIDLNGKPISGRVMIPGFTKYDTCMQYVVVDVLSLLNTGNAYDTFVDQPQTSSAWNSGARTKAPPKATGQRVWMMFPVAGITMRCCACSGETFDDNQWNSALVAAAPEGKSGAYEAAANEGHSMQEISPLGGYPSEDSRVPATSYL</sequence>
<name>A0A8H6W319_MYCCL</name>
<dbReference type="AlphaFoldDB" id="A0A8H6W319"/>
<evidence type="ECO:0000313" key="4">
    <source>
        <dbReference type="Proteomes" id="UP000613580"/>
    </source>
</evidence>
<dbReference type="Pfam" id="PF08531">
    <property type="entry name" value="Bac_rhamnosid_N"/>
    <property type="match status" value="1"/>
</dbReference>
<evidence type="ECO:0000259" key="2">
    <source>
        <dbReference type="Pfam" id="PF08531"/>
    </source>
</evidence>
<dbReference type="Gene3D" id="2.60.120.260">
    <property type="entry name" value="Galactose-binding domain-like"/>
    <property type="match status" value="1"/>
</dbReference>
<accession>A0A8H6W319</accession>